<feature type="transmembrane region" description="Helical" evidence="4">
    <location>
        <begin position="232"/>
        <end position="255"/>
    </location>
</feature>
<feature type="transmembrane region" description="Helical" evidence="4">
    <location>
        <begin position="91"/>
        <end position="110"/>
    </location>
</feature>
<dbReference type="PANTHER" id="PTHR11360">
    <property type="entry name" value="MONOCARBOXYLATE TRANSPORTER"/>
    <property type="match status" value="1"/>
</dbReference>
<reference evidence="6" key="1">
    <citation type="submission" date="2023-04" db="EMBL/GenBank/DDBJ databases">
        <title>Sphingomonas sp. MAHUQ-71 isolated from rice field.</title>
        <authorList>
            <person name="Huq M.A."/>
        </authorList>
    </citation>
    <scope>NUCLEOTIDE SEQUENCE</scope>
    <source>
        <strain evidence="6">MAHUQ-71</strain>
    </source>
</reference>
<feature type="transmembrane region" description="Helical" evidence="4">
    <location>
        <begin position="148"/>
        <end position="170"/>
    </location>
</feature>
<feature type="transmembrane region" description="Helical" evidence="4">
    <location>
        <begin position="295"/>
        <end position="316"/>
    </location>
</feature>
<evidence type="ECO:0000256" key="3">
    <source>
        <dbReference type="ARBA" id="ARBA00023136"/>
    </source>
</evidence>
<dbReference type="SUPFAM" id="SSF103473">
    <property type="entry name" value="MFS general substrate transporter"/>
    <property type="match status" value="1"/>
</dbReference>
<dbReference type="InterPro" id="IPR050327">
    <property type="entry name" value="Proton-linked_MCT"/>
</dbReference>
<dbReference type="InterPro" id="IPR011701">
    <property type="entry name" value="MFS"/>
</dbReference>
<dbReference type="Proteomes" id="UP001160625">
    <property type="component" value="Unassembled WGS sequence"/>
</dbReference>
<evidence type="ECO:0000313" key="7">
    <source>
        <dbReference type="Proteomes" id="UP001160625"/>
    </source>
</evidence>
<dbReference type="PROSITE" id="PS50850">
    <property type="entry name" value="MFS"/>
    <property type="match status" value="1"/>
</dbReference>
<organism evidence="6 7">
    <name type="scientific">Sphingomonas oryzagri</name>
    <dbReference type="NCBI Taxonomy" id="3042314"/>
    <lineage>
        <taxon>Bacteria</taxon>
        <taxon>Pseudomonadati</taxon>
        <taxon>Pseudomonadota</taxon>
        <taxon>Alphaproteobacteria</taxon>
        <taxon>Sphingomonadales</taxon>
        <taxon>Sphingomonadaceae</taxon>
        <taxon>Sphingomonas</taxon>
    </lineage>
</organism>
<sequence length="415" mass="44315">MATDVLKTDISSPPSEWSWSNIRLVIACHVGLAASLSPAFLSTYGLFLKPMATGSGWSRADVAIALTIVSIIETPLLPVVGVAVDRWGARGMVLLAMIGLPISLALLAWAPPSHSAYMAASVVLGCIAAAASPCAYLRLLSSRFDRSLGLAIAIAVSGMGTGQMVNAFIIGKLIHAVGWREGLYWLAVLTAIVGVIAYLMVPWGQIKQREQAAPKALRTSLLKMEYLRQTSFWTLTVAFTLVLLVMAGVQINVAAALSDKGLGYLAATAIATIGMASMVSRFLGGVLLDRIPAHWLGGTLFLLQAVGCILLAFVHWPSASLVAVFLVSFAYGAETDILPFFIRKLYNVEYFGSIFGFMFGVAHLGLIVGPVLVARCYDVWHNYVLAFLIMASLSTIAAILIVVTVKLNEKAGRLL</sequence>
<keyword evidence="2 4" id="KW-1133">Transmembrane helix</keyword>
<comment type="caution">
    <text evidence="6">The sequence shown here is derived from an EMBL/GenBank/DDBJ whole genome shotgun (WGS) entry which is preliminary data.</text>
</comment>
<feature type="transmembrane region" description="Helical" evidence="4">
    <location>
        <begin position="354"/>
        <end position="374"/>
    </location>
</feature>
<feature type="transmembrane region" description="Helical" evidence="4">
    <location>
        <begin position="380"/>
        <end position="405"/>
    </location>
</feature>
<gene>
    <name evidence="6" type="ORF">QGN17_03210</name>
</gene>
<accession>A0ABT6N082</accession>
<protein>
    <submittedName>
        <fullName evidence="6">MFS transporter</fullName>
    </submittedName>
</protein>
<feature type="transmembrane region" description="Helical" evidence="4">
    <location>
        <begin position="21"/>
        <end position="42"/>
    </location>
</feature>
<evidence type="ECO:0000256" key="1">
    <source>
        <dbReference type="ARBA" id="ARBA00022692"/>
    </source>
</evidence>
<dbReference type="Gene3D" id="1.20.1250.20">
    <property type="entry name" value="MFS general substrate transporter like domains"/>
    <property type="match status" value="2"/>
</dbReference>
<feature type="transmembrane region" description="Helical" evidence="4">
    <location>
        <begin position="182"/>
        <end position="201"/>
    </location>
</feature>
<keyword evidence="7" id="KW-1185">Reference proteome</keyword>
<evidence type="ECO:0000313" key="6">
    <source>
        <dbReference type="EMBL" id="MDH7637731.1"/>
    </source>
</evidence>
<dbReference type="Pfam" id="PF07690">
    <property type="entry name" value="MFS_1"/>
    <property type="match status" value="1"/>
</dbReference>
<dbReference type="EMBL" id="JARYGZ010000001">
    <property type="protein sequence ID" value="MDH7637731.1"/>
    <property type="molecule type" value="Genomic_DNA"/>
</dbReference>
<name>A0ABT6N082_9SPHN</name>
<evidence type="ECO:0000259" key="5">
    <source>
        <dbReference type="PROSITE" id="PS50850"/>
    </source>
</evidence>
<feature type="domain" description="Major facilitator superfamily (MFS) profile" evidence="5">
    <location>
        <begin position="23"/>
        <end position="409"/>
    </location>
</feature>
<dbReference type="InterPro" id="IPR020846">
    <property type="entry name" value="MFS_dom"/>
</dbReference>
<dbReference type="InterPro" id="IPR036259">
    <property type="entry name" value="MFS_trans_sf"/>
</dbReference>
<evidence type="ECO:0000256" key="2">
    <source>
        <dbReference type="ARBA" id="ARBA00022989"/>
    </source>
</evidence>
<keyword evidence="3 4" id="KW-0472">Membrane</keyword>
<evidence type="ECO:0000256" key="4">
    <source>
        <dbReference type="SAM" id="Phobius"/>
    </source>
</evidence>
<feature type="transmembrane region" description="Helical" evidence="4">
    <location>
        <begin position="62"/>
        <end position="84"/>
    </location>
</feature>
<proteinExistence type="predicted"/>
<dbReference type="RefSeq" id="WP_281043073.1">
    <property type="nucleotide sequence ID" value="NZ_JARYGZ010000001.1"/>
</dbReference>
<feature type="transmembrane region" description="Helical" evidence="4">
    <location>
        <begin position="116"/>
        <end position="136"/>
    </location>
</feature>
<keyword evidence="1 4" id="KW-0812">Transmembrane</keyword>
<feature type="transmembrane region" description="Helical" evidence="4">
    <location>
        <begin position="322"/>
        <end position="342"/>
    </location>
</feature>
<feature type="transmembrane region" description="Helical" evidence="4">
    <location>
        <begin position="261"/>
        <end position="283"/>
    </location>
</feature>
<dbReference type="PANTHER" id="PTHR11360:SF284">
    <property type="entry name" value="EG:103B4.3 PROTEIN-RELATED"/>
    <property type="match status" value="1"/>
</dbReference>